<reference evidence="7 8" key="1">
    <citation type="submission" date="2016-03" db="EMBL/GenBank/DDBJ databases">
        <title>Draft genome sequence of Acetobacter malorum CECT 7742, a strain isolated from strawberry vinegar.</title>
        <authorList>
            <person name="Sainz F."/>
            <person name="Mas A."/>
            <person name="Torija M.J."/>
        </authorList>
    </citation>
    <scope>NUCLEOTIDE SEQUENCE [LARGE SCALE GENOMIC DNA]</scope>
    <source>
        <strain evidence="7 8">CECT 7742</strain>
    </source>
</reference>
<feature type="transmembrane region" description="Helical" evidence="6">
    <location>
        <begin position="49"/>
        <end position="67"/>
    </location>
</feature>
<dbReference type="PATRIC" id="fig|178901.16.peg.1025"/>
<evidence type="ECO:0000313" key="8">
    <source>
        <dbReference type="Proteomes" id="UP000077349"/>
    </source>
</evidence>
<dbReference type="EMBL" id="LVHD01000011">
    <property type="protein sequence ID" value="OAG77601.1"/>
    <property type="molecule type" value="Genomic_DNA"/>
</dbReference>
<dbReference type="GO" id="GO:0022857">
    <property type="term" value="F:transmembrane transporter activity"/>
    <property type="evidence" value="ECO:0007669"/>
    <property type="project" value="InterPro"/>
</dbReference>
<dbReference type="Proteomes" id="UP000077349">
    <property type="component" value="Unassembled WGS sequence"/>
</dbReference>
<evidence type="ECO:0000256" key="6">
    <source>
        <dbReference type="SAM" id="Phobius"/>
    </source>
</evidence>
<feature type="transmembrane region" description="Helical" evidence="6">
    <location>
        <begin position="448"/>
        <end position="467"/>
    </location>
</feature>
<feature type="transmembrane region" description="Helical" evidence="6">
    <location>
        <begin position="642"/>
        <end position="668"/>
    </location>
</feature>
<feature type="transmembrane region" description="Helical" evidence="6">
    <location>
        <begin position="103"/>
        <end position="123"/>
    </location>
</feature>
<evidence type="ECO:0000256" key="1">
    <source>
        <dbReference type="ARBA" id="ARBA00004651"/>
    </source>
</evidence>
<feature type="transmembrane region" description="Helical" evidence="6">
    <location>
        <begin position="79"/>
        <end position="97"/>
    </location>
</feature>
<dbReference type="eggNOG" id="COG1289">
    <property type="taxonomic scope" value="Bacteria"/>
</dbReference>
<sequence length="762" mass="81793">MSLNTPAASPVRFWKGLRPALPATIFPPGWFLFCLRTWLSAVLALSTAFWLQLSSPGSAAVTVMILAQPLRGQVLSKAVYRLMGTMVGAFVALFLTACFNQDRAVFLGGVGLWLTLCTIVGTLEKDFRAYAAMLSGYTVAIVGISCIDNPGSIFDVTVNRVSAIVVGIAATAAVNDIFGSPTAWEKLASNLNRVANMVQRISRDAMAGHGIPDDMACAGLAGEIIALTSQVSFAKTELPDASVRLAGARSAMVALLEMLSCSRAIAAVLRKGEISGPVLNQIRSAFGDGTPVASPRQAVWDLEDLAREAHAEELDRGPTLDEAWLIERSMALLSDARWAADGIDAFENGKRARTQAPELKIDQHQDVIAALLAGLRTLTGFSVAAGLCIISDIPSTYTALSQVAVILTLAATTYNARGFGMGALIGTPLAIAVAAVLNFGILPHGADMPFLAMAIIPVIFGGCLLLMNPKTATIGFNAGVFFFVILGVANQQNYEPSAFIDRNVLYLFAAIVIFISLVLLLPPSANRRRFRVAITIGHDLRLQLEGHGEQAGSALISRHYDRLCKILDWNSYLPNTKSKVRVFNRLSSLDELNVELARARRHLQRAATIPAIRADAEAAFRSTVVYNINSALYRMRKHARILLDHAITLPHGEMATALAAVSGMVGAIRLLEHNRSALQIYDIIPVPGSAMEGLLTMELRAVLDIDGLLVSSFLVHAGLAIVTLLVLNPILAKVGARRVIWNLPLAEFGLFVCLIGLYTILL</sequence>
<feature type="transmembrane region" description="Helical" evidence="6">
    <location>
        <begin position="707"/>
        <end position="727"/>
    </location>
</feature>
<name>A0A177GCW7_9PROT</name>
<feature type="transmembrane region" description="Helical" evidence="6">
    <location>
        <begin position="504"/>
        <end position="521"/>
    </location>
</feature>
<dbReference type="InterPro" id="IPR006726">
    <property type="entry name" value="PHBA_efflux_AaeB/fusaric-R"/>
</dbReference>
<keyword evidence="5 6" id="KW-0472">Membrane</keyword>
<feature type="transmembrane region" description="Helical" evidence="6">
    <location>
        <begin position="739"/>
        <end position="761"/>
    </location>
</feature>
<dbReference type="Pfam" id="PF04632">
    <property type="entry name" value="FUSC"/>
    <property type="match status" value="1"/>
</dbReference>
<dbReference type="InterPro" id="IPR012451">
    <property type="entry name" value="DUF1656"/>
</dbReference>
<evidence type="ECO:0000256" key="2">
    <source>
        <dbReference type="ARBA" id="ARBA00022475"/>
    </source>
</evidence>
<evidence type="ECO:0000313" key="7">
    <source>
        <dbReference type="EMBL" id="OAG77601.1"/>
    </source>
</evidence>
<evidence type="ECO:0000256" key="4">
    <source>
        <dbReference type="ARBA" id="ARBA00022989"/>
    </source>
</evidence>
<keyword evidence="2" id="KW-1003">Cell membrane</keyword>
<dbReference type="AlphaFoldDB" id="A0A177GCW7"/>
<keyword evidence="4 6" id="KW-1133">Transmembrane helix</keyword>
<feature type="transmembrane region" description="Helical" evidence="6">
    <location>
        <begin position="423"/>
        <end position="442"/>
    </location>
</feature>
<proteinExistence type="predicted"/>
<dbReference type="STRING" id="178901.AmDm5_1034"/>
<dbReference type="Pfam" id="PF07869">
    <property type="entry name" value="DUF1656"/>
    <property type="match status" value="1"/>
</dbReference>
<protein>
    <submittedName>
        <fullName evidence="7">Fusaric acid resistance protein FusB</fullName>
    </submittedName>
</protein>
<feature type="transmembrane region" description="Helical" evidence="6">
    <location>
        <begin position="20"/>
        <end position="43"/>
    </location>
</feature>
<dbReference type="PANTHER" id="PTHR30509:SF40">
    <property type="entry name" value="BLR3852 PROTEIN"/>
    <property type="match status" value="1"/>
</dbReference>
<dbReference type="GO" id="GO:0005886">
    <property type="term" value="C:plasma membrane"/>
    <property type="evidence" value="ECO:0007669"/>
    <property type="project" value="UniProtKB-SubCell"/>
</dbReference>
<dbReference type="PANTHER" id="PTHR30509">
    <property type="entry name" value="P-HYDROXYBENZOIC ACID EFFLUX PUMP SUBUNIT-RELATED"/>
    <property type="match status" value="1"/>
</dbReference>
<keyword evidence="3 6" id="KW-0812">Transmembrane</keyword>
<comment type="subcellular location">
    <subcellularLocation>
        <location evidence="1">Cell membrane</location>
        <topology evidence="1">Multi-pass membrane protein</topology>
    </subcellularLocation>
</comment>
<gene>
    <name evidence="7" type="ORF">Amal_00970</name>
</gene>
<comment type="caution">
    <text evidence="7">The sequence shown here is derived from an EMBL/GenBank/DDBJ whole genome shotgun (WGS) entry which is preliminary data.</text>
</comment>
<evidence type="ECO:0000256" key="3">
    <source>
        <dbReference type="ARBA" id="ARBA00022692"/>
    </source>
</evidence>
<organism evidence="7 8">
    <name type="scientific">Acetobacter malorum</name>
    <dbReference type="NCBI Taxonomy" id="178901"/>
    <lineage>
        <taxon>Bacteria</taxon>
        <taxon>Pseudomonadati</taxon>
        <taxon>Pseudomonadota</taxon>
        <taxon>Alphaproteobacteria</taxon>
        <taxon>Acetobacterales</taxon>
        <taxon>Acetobacteraceae</taxon>
        <taxon>Acetobacter</taxon>
    </lineage>
</organism>
<accession>A0A177GCW7</accession>
<evidence type="ECO:0000256" key="5">
    <source>
        <dbReference type="ARBA" id="ARBA00023136"/>
    </source>
</evidence>
<feature type="transmembrane region" description="Helical" evidence="6">
    <location>
        <begin position="474"/>
        <end position="492"/>
    </location>
</feature>